<organism evidence="3 4">
    <name type="scientific">Elsinoe australis</name>
    <dbReference type="NCBI Taxonomy" id="40998"/>
    <lineage>
        <taxon>Eukaryota</taxon>
        <taxon>Fungi</taxon>
        <taxon>Dikarya</taxon>
        <taxon>Ascomycota</taxon>
        <taxon>Pezizomycotina</taxon>
        <taxon>Dothideomycetes</taxon>
        <taxon>Dothideomycetidae</taxon>
        <taxon>Myriangiales</taxon>
        <taxon>Elsinoaceae</taxon>
        <taxon>Elsinoe</taxon>
    </lineage>
</organism>
<evidence type="ECO:0000259" key="2">
    <source>
        <dbReference type="Pfam" id="PF25000"/>
    </source>
</evidence>
<dbReference type="InterPro" id="IPR056681">
    <property type="entry name" value="DUF7779"/>
</dbReference>
<dbReference type="Proteomes" id="UP000308133">
    <property type="component" value="Unassembled WGS sequence"/>
</dbReference>
<accession>A0A4U7AX43</accession>
<dbReference type="SUPFAM" id="SSF48452">
    <property type="entry name" value="TPR-like"/>
    <property type="match status" value="1"/>
</dbReference>
<gene>
    <name evidence="3" type="ORF">C1H76_6606</name>
</gene>
<feature type="domain" description="DUF7779" evidence="2">
    <location>
        <begin position="31"/>
        <end position="109"/>
    </location>
</feature>
<sequence>MANTDSTSQSQELQLMREERELASPERHNWSRLLLEILSFFNADSIPESILTENKPLDAQSEADPLFEIAHFHTAVKDLLDAQLLIRTGLAFSMDRLVQQATHNQMTSMRRNRTFQIAFDYLFAVFPKPVEGGLLVSESEQRCQYYQPHVESIQCRYLQFEIDAGTTRSHLAQLLTHCSWYLYEKCMFAQAVEMASTAKDSLELIEGHDQWLLAAAMTAMGNASLVSGAPRAQEVYDSLYHALRIRVKLVYAGVYSFDHPRIANAYMSLAAGALGLARIVEAIKLAENAVRLRQQSPQIQLQMLAMSHINAGLIYLAGGQLDRADTQAGYALDVSEHLEGNAEKVMDVQNPLLVGRIDLVKGNLEENCKLALAVLHGMTYVESSEMRVLYMIGVLMEKLGDSEGAREKAHARRSYRRVYGTDLPDDDEAAMRELDAKVHPCYR</sequence>
<evidence type="ECO:0000313" key="4">
    <source>
        <dbReference type="Proteomes" id="UP000308133"/>
    </source>
</evidence>
<evidence type="ECO:0000256" key="1">
    <source>
        <dbReference type="SAM" id="MobiDB-lite"/>
    </source>
</evidence>
<protein>
    <recommendedName>
        <fullName evidence="2">DUF7779 domain-containing protein</fullName>
    </recommendedName>
</protein>
<dbReference type="InterPro" id="IPR011990">
    <property type="entry name" value="TPR-like_helical_dom_sf"/>
</dbReference>
<reference evidence="3 4" key="1">
    <citation type="submission" date="2018-02" db="EMBL/GenBank/DDBJ databases">
        <title>Draft genome sequences of Elsinoe sp., causing black scab on jojoba.</title>
        <authorList>
            <person name="Stodart B."/>
            <person name="Jeffress S."/>
            <person name="Ash G."/>
            <person name="Arun Chinnappa K."/>
        </authorList>
    </citation>
    <scope>NUCLEOTIDE SEQUENCE [LARGE SCALE GENOMIC DNA]</scope>
    <source>
        <strain evidence="3 4">Hillstone_2</strain>
    </source>
</reference>
<dbReference type="Gene3D" id="1.25.40.10">
    <property type="entry name" value="Tetratricopeptide repeat domain"/>
    <property type="match status" value="1"/>
</dbReference>
<name>A0A4U7AX43_9PEZI</name>
<proteinExistence type="predicted"/>
<comment type="caution">
    <text evidence="3">The sequence shown here is derived from an EMBL/GenBank/DDBJ whole genome shotgun (WGS) entry which is preliminary data.</text>
</comment>
<dbReference type="AlphaFoldDB" id="A0A4U7AX43"/>
<evidence type="ECO:0000313" key="3">
    <source>
        <dbReference type="EMBL" id="TKX21066.1"/>
    </source>
</evidence>
<dbReference type="EMBL" id="PTQR01000082">
    <property type="protein sequence ID" value="TKX21066.1"/>
    <property type="molecule type" value="Genomic_DNA"/>
</dbReference>
<feature type="region of interest" description="Disordered" evidence="1">
    <location>
        <begin position="1"/>
        <end position="20"/>
    </location>
</feature>
<dbReference type="Pfam" id="PF25000">
    <property type="entry name" value="DUF7779"/>
    <property type="match status" value="1"/>
</dbReference>